<name>A0A840WY82_9RHOB</name>
<dbReference type="AlphaFoldDB" id="A0A840WY82"/>
<proteinExistence type="predicted"/>
<reference evidence="1 2" key="1">
    <citation type="submission" date="2020-08" db="EMBL/GenBank/DDBJ databases">
        <title>Genomic Encyclopedia of Type Strains, Phase IV (KMG-IV): sequencing the most valuable type-strain genomes for metagenomic binning, comparative biology and taxonomic classification.</title>
        <authorList>
            <person name="Goeker M."/>
        </authorList>
    </citation>
    <scope>NUCLEOTIDE SEQUENCE [LARGE SCALE GENOMIC DNA]</scope>
    <source>
        <strain evidence="1 2">DSM 103377</strain>
    </source>
</reference>
<organism evidence="1 2">
    <name type="scientific">Rubricella aquisinus</name>
    <dbReference type="NCBI Taxonomy" id="2028108"/>
    <lineage>
        <taxon>Bacteria</taxon>
        <taxon>Pseudomonadati</taxon>
        <taxon>Pseudomonadota</taxon>
        <taxon>Alphaproteobacteria</taxon>
        <taxon>Rhodobacterales</taxon>
        <taxon>Paracoccaceae</taxon>
        <taxon>Rubricella</taxon>
    </lineage>
</organism>
<accession>A0A840WY82</accession>
<dbReference type="EMBL" id="JACIJS010000006">
    <property type="protein sequence ID" value="MBB5516120.1"/>
    <property type="molecule type" value="Genomic_DNA"/>
</dbReference>
<dbReference type="Proteomes" id="UP000553766">
    <property type="component" value="Unassembled WGS sequence"/>
</dbReference>
<gene>
    <name evidence="1" type="ORF">FHS89_002146</name>
</gene>
<evidence type="ECO:0000313" key="1">
    <source>
        <dbReference type="EMBL" id="MBB5516120.1"/>
    </source>
</evidence>
<evidence type="ECO:0000313" key="2">
    <source>
        <dbReference type="Proteomes" id="UP000553766"/>
    </source>
</evidence>
<sequence>MTRTPARPVLILGSAPDALRARDWPRAAFHAIVVLNTAWQVRPDWTHSVMSNDYAGPRPAPRGRQFLIPDALVAGALERAGGILACGPTMALTAGYWAAEEFAGHPLIWAGCDMLYPDDGPSHFYGRGEADPLRAEPTLRNLPARAARLWWHCLKAGCSVHRLSAVPRSNLPIPRINPEDIGQSSQALPAQQARIHPRIAEAALQHEERMGLSRVARSSTPGPLHVVMSITELDTADALWLRVMGLPPDLHTLRPNRRD</sequence>
<comment type="caution">
    <text evidence="1">The sequence shown here is derived from an EMBL/GenBank/DDBJ whole genome shotgun (WGS) entry which is preliminary data.</text>
</comment>
<keyword evidence="2" id="KW-1185">Reference proteome</keyword>
<dbReference type="RefSeq" id="WP_184011441.1">
    <property type="nucleotide sequence ID" value="NZ_JACIJS010000006.1"/>
</dbReference>
<protein>
    <submittedName>
        <fullName evidence="1">Uncharacterized protein</fullName>
    </submittedName>
</protein>